<accession>A0A8J4BM57</accession>
<evidence type="ECO:0000259" key="4">
    <source>
        <dbReference type="PROSITE" id="PS51138"/>
    </source>
</evidence>
<evidence type="ECO:0000313" key="6">
    <source>
        <dbReference type="Proteomes" id="UP000747399"/>
    </source>
</evidence>
<dbReference type="InterPro" id="IPR036142">
    <property type="entry name" value="ENT_dom-like_sf"/>
</dbReference>
<feature type="domain" description="ENT" evidence="4">
    <location>
        <begin position="1"/>
        <end position="90"/>
    </location>
</feature>
<gene>
    <name evidence="5" type="ORF">Vafri_18006</name>
</gene>
<proteinExistence type="predicted"/>
<feature type="region of interest" description="Disordered" evidence="3">
    <location>
        <begin position="117"/>
        <end position="163"/>
    </location>
</feature>
<feature type="region of interest" description="Disordered" evidence="3">
    <location>
        <begin position="230"/>
        <end position="293"/>
    </location>
</feature>
<comment type="caution">
    <text evidence="5">The sequence shown here is derived from an EMBL/GenBank/DDBJ whole genome shotgun (WGS) entry which is preliminary data.</text>
</comment>
<dbReference type="InterPro" id="IPR005491">
    <property type="entry name" value="ENT_dom"/>
</dbReference>
<dbReference type="EMBL" id="BNCO01000062">
    <property type="protein sequence ID" value="GIL64017.1"/>
    <property type="molecule type" value="Genomic_DNA"/>
</dbReference>
<keyword evidence="6" id="KW-1185">Reference proteome</keyword>
<protein>
    <recommendedName>
        <fullName evidence="4">ENT domain-containing protein</fullName>
    </recommendedName>
</protein>
<feature type="compositionally biased region" description="Pro residues" evidence="3">
    <location>
        <begin position="258"/>
        <end position="272"/>
    </location>
</feature>
<organism evidence="5 6">
    <name type="scientific">Volvox africanus</name>
    <dbReference type="NCBI Taxonomy" id="51714"/>
    <lineage>
        <taxon>Eukaryota</taxon>
        <taxon>Viridiplantae</taxon>
        <taxon>Chlorophyta</taxon>
        <taxon>core chlorophytes</taxon>
        <taxon>Chlorophyceae</taxon>
        <taxon>CS clade</taxon>
        <taxon>Chlamydomonadales</taxon>
        <taxon>Volvocaceae</taxon>
        <taxon>Volvox</taxon>
    </lineage>
</organism>
<dbReference type="SMART" id="SM01191">
    <property type="entry name" value="ENT"/>
    <property type="match status" value="1"/>
</dbReference>
<feature type="compositionally biased region" description="Polar residues" evidence="3">
    <location>
        <begin position="122"/>
        <end position="138"/>
    </location>
</feature>
<evidence type="ECO:0000313" key="5">
    <source>
        <dbReference type="EMBL" id="GIL64017.1"/>
    </source>
</evidence>
<dbReference type="Proteomes" id="UP000747399">
    <property type="component" value="Unassembled WGS sequence"/>
</dbReference>
<feature type="compositionally biased region" description="Low complexity" evidence="3">
    <location>
        <begin position="230"/>
        <end position="257"/>
    </location>
</feature>
<evidence type="ECO:0000256" key="2">
    <source>
        <dbReference type="ARBA" id="ARBA00023242"/>
    </source>
</evidence>
<dbReference type="PROSITE" id="PS51138">
    <property type="entry name" value="ENT"/>
    <property type="match status" value="1"/>
</dbReference>
<feature type="compositionally biased region" description="Low complexity" evidence="3">
    <location>
        <begin position="139"/>
        <end position="152"/>
    </location>
</feature>
<evidence type="ECO:0000256" key="1">
    <source>
        <dbReference type="ARBA" id="ARBA00004123"/>
    </source>
</evidence>
<dbReference type="AlphaFoldDB" id="A0A8J4BM57"/>
<dbReference type="SUPFAM" id="SSF158639">
    <property type="entry name" value="ENT-like"/>
    <property type="match status" value="1"/>
</dbReference>
<reference evidence="5" key="1">
    <citation type="journal article" date="2021" name="Proc. Natl. Acad. Sci. U.S.A.">
        <title>Three genomes in the algal genus Volvox reveal the fate of a haploid sex-determining region after a transition to homothallism.</title>
        <authorList>
            <person name="Yamamoto K."/>
            <person name="Hamaji T."/>
            <person name="Kawai-Toyooka H."/>
            <person name="Matsuzaki R."/>
            <person name="Takahashi F."/>
            <person name="Nishimura Y."/>
            <person name="Kawachi M."/>
            <person name="Noguchi H."/>
            <person name="Minakuchi Y."/>
            <person name="Umen J.G."/>
            <person name="Toyoda A."/>
            <person name="Nozaki H."/>
        </authorList>
    </citation>
    <scope>NUCLEOTIDE SEQUENCE</scope>
    <source>
        <strain evidence="5">NIES-3780</strain>
    </source>
</reference>
<dbReference type="GO" id="GO:0005634">
    <property type="term" value="C:nucleus"/>
    <property type="evidence" value="ECO:0007669"/>
    <property type="project" value="UniProtKB-SubCell"/>
</dbReference>
<comment type="subcellular location">
    <subcellularLocation>
        <location evidence="1">Nucleus</location>
    </subcellularLocation>
</comment>
<sequence>MDPIAQLGKDAYHALCIAFAAQSKDKLYSPETDVLLEDARDLLGVTEEEDRAIRSQIDQDPIIAALRRGETPAGGIRPLLLPSSRSGTPFAAMPPPAAAAAAAATAATATAGGTGGFDTPFSTQQKAAVKKTSATPNSGASAPPVANTAAAAGPPPPGATGSALVGRKLQRLIPDLSPPWVTGTVMSYNSGTGRHLIQWGPPLRRESWECIADFAPQNFRWLEPGAEPAGATAGAAAKTVGGSKTGGSKSTPKASTPKAPPPPPAPKAPPVAPVATASGPLLPGGPSTHHATGVSLTSAPYNESFLRSCLAKNRPEDLSIMLSAIDERDGAVVRELVALLEDPGDAADITRLLEESQQLASREQQLRADLRELGVMG</sequence>
<name>A0A8J4BM57_9CHLO</name>
<dbReference type="Pfam" id="PF03735">
    <property type="entry name" value="ENT"/>
    <property type="match status" value="1"/>
</dbReference>
<evidence type="ECO:0000256" key="3">
    <source>
        <dbReference type="SAM" id="MobiDB-lite"/>
    </source>
</evidence>
<keyword evidence="2" id="KW-0539">Nucleus</keyword>